<gene>
    <name evidence="2" type="ORF">CAMGR0001_1408</name>
</gene>
<keyword evidence="3" id="KW-1185">Reference proteome</keyword>
<reference evidence="2 3" key="1">
    <citation type="submission" date="2009-07" db="EMBL/GenBank/DDBJ databases">
        <authorList>
            <person name="Madupu R."/>
            <person name="Sebastian Y."/>
            <person name="Durkin A.S."/>
            <person name="Torralba M."/>
            <person name="Methe B."/>
            <person name="Sutton G.G."/>
            <person name="Strausberg R.L."/>
            <person name="Nelson K.E."/>
        </authorList>
    </citation>
    <scope>NUCLEOTIDE SEQUENCE [LARGE SCALE GENOMIC DNA]</scope>
    <source>
        <strain evidence="2 3">RM3268</strain>
    </source>
</reference>
<evidence type="ECO:0000313" key="3">
    <source>
        <dbReference type="Proteomes" id="UP000005709"/>
    </source>
</evidence>
<accession>C8PJK8</accession>
<dbReference type="STRING" id="824.CGRAC_0808"/>
<dbReference type="EMBL" id="ACYG01000027">
    <property type="protein sequence ID" value="EEV17113.1"/>
    <property type="molecule type" value="Genomic_DNA"/>
</dbReference>
<organism evidence="2 3">
    <name type="scientific">Campylobacter gracilis RM3268</name>
    <dbReference type="NCBI Taxonomy" id="553220"/>
    <lineage>
        <taxon>Bacteria</taxon>
        <taxon>Pseudomonadati</taxon>
        <taxon>Campylobacterota</taxon>
        <taxon>Epsilonproteobacteria</taxon>
        <taxon>Campylobacterales</taxon>
        <taxon>Campylobacteraceae</taxon>
        <taxon>Campylobacter</taxon>
    </lineage>
</organism>
<comment type="caution">
    <text evidence="2">The sequence shown here is derived from an EMBL/GenBank/DDBJ whole genome shotgun (WGS) entry which is preliminary data.</text>
</comment>
<keyword evidence="1" id="KW-0472">Membrane</keyword>
<evidence type="ECO:0000256" key="1">
    <source>
        <dbReference type="SAM" id="Phobius"/>
    </source>
</evidence>
<dbReference type="RefSeq" id="WP_005872098.1">
    <property type="nucleotide sequence ID" value="NZ_ACYG01000027.1"/>
</dbReference>
<keyword evidence="1" id="KW-1133">Transmembrane helix</keyword>
<name>C8PJK8_9BACT</name>
<sequence>MKKYLINFLKFIKRHYIISAIFIICILTFIPYMPINMGLNYAGVCTNPLHFGILSDNELKEIAFKQYLKNEHAKSNYPFYEIFLRDSRPKDLDFDIDWWEIYRKCNGDKRPDDKCEFWKVSKELNLENLLSIGRQICKDGKQVTQIDKSILKAIDDEDVVYPWEDNKLFNDKGELNYSVYYKRKYHDEKTHQESDWILKFFQYNSIAVFKSDKNFTASDKIRGESDKIVYIIKYSGTTGSLMAMLKNRNFDSFCEDIDSIETGKRDLNKLTYRGTTLLEDNTTKTWTSNNYGEIRIRVDNCGNGLETLYHGPWDYFEEYMKLNKIKFKE</sequence>
<keyword evidence="1" id="KW-0812">Transmembrane</keyword>
<evidence type="ECO:0000313" key="2">
    <source>
        <dbReference type="EMBL" id="EEV17113.1"/>
    </source>
</evidence>
<dbReference type="OrthoDB" id="9775607at2"/>
<proteinExistence type="predicted"/>
<feature type="transmembrane region" description="Helical" evidence="1">
    <location>
        <begin position="16"/>
        <end position="35"/>
    </location>
</feature>
<protein>
    <submittedName>
        <fullName evidence="2">Uncharacterized protein</fullName>
    </submittedName>
</protein>
<dbReference type="Proteomes" id="UP000005709">
    <property type="component" value="Unassembled WGS sequence"/>
</dbReference>
<dbReference type="AlphaFoldDB" id="C8PJK8"/>